<evidence type="ECO:0000313" key="4">
    <source>
        <dbReference type="Proteomes" id="UP000308149"/>
    </source>
</evidence>
<keyword evidence="2" id="KW-0812">Transmembrane</keyword>
<feature type="coiled-coil region" evidence="1">
    <location>
        <begin position="7"/>
        <end position="52"/>
    </location>
</feature>
<sequence length="85" mass="9937">MSDESGTTELLREIRDNQREALALQREHIAMYQRQLERIERINDRAEALQGRAGASVKFILWVAIPLLVLLLALMAWPYLRYMLP</sequence>
<dbReference type="OrthoDB" id="6059138at2"/>
<keyword evidence="4" id="KW-1185">Reference proteome</keyword>
<dbReference type="Proteomes" id="UP000308149">
    <property type="component" value="Chromosome"/>
</dbReference>
<keyword evidence="1" id="KW-0175">Coiled coil</keyword>
<proteinExistence type="predicted"/>
<evidence type="ECO:0000313" key="3">
    <source>
        <dbReference type="EMBL" id="QDA57973.1"/>
    </source>
</evidence>
<evidence type="ECO:0000256" key="1">
    <source>
        <dbReference type="SAM" id="Coils"/>
    </source>
</evidence>
<dbReference type="RefSeq" id="WP_139717023.1">
    <property type="nucleotide sequence ID" value="NZ_CP040871.1"/>
</dbReference>
<evidence type="ECO:0000256" key="2">
    <source>
        <dbReference type="SAM" id="Phobius"/>
    </source>
</evidence>
<feature type="transmembrane region" description="Helical" evidence="2">
    <location>
        <begin position="59"/>
        <end position="80"/>
    </location>
</feature>
<dbReference type="AlphaFoldDB" id="A0A5B7ZTV2"/>
<reference evidence="3 4" key="1">
    <citation type="submission" date="2019-06" db="EMBL/GenBank/DDBJ databases">
        <title>Thermomonas aquatica sp. nov., isolated from an industrial wastewater treatment plant.</title>
        <authorList>
            <person name="Jeon J.H."/>
            <person name="Park D.-S."/>
        </authorList>
    </citation>
    <scope>NUCLEOTIDE SEQUENCE [LARGE SCALE GENOMIC DNA]</scope>
    <source>
        <strain evidence="3 4">SY21</strain>
    </source>
</reference>
<gene>
    <name evidence="3" type="ORF">FHQ07_11960</name>
</gene>
<dbReference type="KEGG" id="thes:FHQ07_11960"/>
<protein>
    <submittedName>
        <fullName evidence="3">Uncharacterized protein</fullName>
    </submittedName>
</protein>
<name>A0A5B7ZTV2_9GAMM</name>
<keyword evidence="2" id="KW-1133">Transmembrane helix</keyword>
<organism evidence="3 4">
    <name type="scientific">Thermomonas aquatica</name>
    <dbReference type="NCBI Taxonomy" id="2202149"/>
    <lineage>
        <taxon>Bacteria</taxon>
        <taxon>Pseudomonadati</taxon>
        <taxon>Pseudomonadota</taxon>
        <taxon>Gammaproteobacteria</taxon>
        <taxon>Lysobacterales</taxon>
        <taxon>Lysobacteraceae</taxon>
        <taxon>Thermomonas</taxon>
    </lineage>
</organism>
<dbReference type="EMBL" id="CP040871">
    <property type="protein sequence ID" value="QDA57973.1"/>
    <property type="molecule type" value="Genomic_DNA"/>
</dbReference>
<keyword evidence="2" id="KW-0472">Membrane</keyword>
<accession>A0A5B7ZTV2</accession>